<dbReference type="GO" id="GO:0022857">
    <property type="term" value="F:transmembrane transporter activity"/>
    <property type="evidence" value="ECO:0007669"/>
    <property type="project" value="InterPro"/>
</dbReference>
<dbReference type="STRING" id="463014.BAU07_04360"/>
<dbReference type="InterPro" id="IPR036259">
    <property type="entry name" value="MFS_trans_sf"/>
</dbReference>
<feature type="transmembrane region" description="Helical" evidence="7">
    <location>
        <begin position="304"/>
        <end position="322"/>
    </location>
</feature>
<dbReference type="PROSITE" id="PS50850">
    <property type="entry name" value="MFS"/>
    <property type="match status" value="1"/>
</dbReference>
<feature type="transmembrane region" description="Helical" evidence="7">
    <location>
        <begin position="431"/>
        <end position="452"/>
    </location>
</feature>
<feature type="transmembrane region" description="Helical" evidence="7">
    <location>
        <begin position="342"/>
        <end position="361"/>
    </location>
</feature>
<dbReference type="KEGG" id="bfz:BAU07_04360"/>
<dbReference type="EMBL" id="CP016172">
    <property type="protein sequence ID" value="ANN76449.1"/>
    <property type="molecule type" value="Genomic_DNA"/>
</dbReference>
<keyword evidence="4 7" id="KW-0812">Transmembrane</keyword>
<gene>
    <name evidence="9" type="ORF">BAU07_04360</name>
</gene>
<dbReference type="Gene3D" id="1.20.1250.20">
    <property type="entry name" value="MFS general substrate transporter like domains"/>
    <property type="match status" value="1"/>
</dbReference>
<evidence type="ECO:0000313" key="9">
    <source>
        <dbReference type="EMBL" id="ANN76449.1"/>
    </source>
</evidence>
<evidence type="ECO:0000256" key="5">
    <source>
        <dbReference type="ARBA" id="ARBA00022989"/>
    </source>
</evidence>
<evidence type="ECO:0000259" key="8">
    <source>
        <dbReference type="PROSITE" id="PS50850"/>
    </source>
</evidence>
<feature type="transmembrane region" description="Helical" evidence="7">
    <location>
        <begin position="186"/>
        <end position="207"/>
    </location>
</feature>
<dbReference type="AlphaFoldDB" id="A0A193GAZ4"/>
<feature type="transmembrane region" description="Helical" evidence="7">
    <location>
        <begin position="96"/>
        <end position="120"/>
    </location>
</feature>
<evidence type="ECO:0000256" key="4">
    <source>
        <dbReference type="ARBA" id="ARBA00022692"/>
    </source>
</evidence>
<dbReference type="CDD" id="cd17316">
    <property type="entry name" value="MFS_SV2_like"/>
    <property type="match status" value="1"/>
</dbReference>
<name>A0A193GAZ4_9BORD</name>
<sequence length="490" mass="53709">MDIRASANGAGPAAAGTANAQGLDAVTMDPDDAYAQEVAARLDRLPYSRTARHFVLLISIGAIFELYDLFMTAYIAPGLVKSGLFASSSLHFFGLSGVGFFVFCTFAGMFVGTIGFGFVADRVGRRSIFTVSLVWYSLATLIMAFQHSAGGIDLFRFIASIGLGLEQVTIDTFIPELVPPTARGRAFAFYQFIEFLIVPVVALLGWLLVPRQPFGLDGWRWVAIIASAGALAAWWLRRRLPESPRWLALHGFRDRAEKIMRDIEASVERETGRPLPPPAASTSVRAQTTGRFSELLRPPYRKRLIVMSLFNLLAVVGFYGFSAWVPTLLIAKGVAITTSLQYAFIIAIINPFGPLLGLLVADRMEPKWQIVCAGIGIGIFMLFFALQVHPVAVIAFGILVTLSNNWLSFIFHSYQAEQFPTRLRARAVGFVYAWGRASAAIVGLLIGFFLHLGGTPGVAFFMGIAMVLMILVIAIFGPRTLRRPLEEISR</sequence>
<evidence type="ECO:0000256" key="7">
    <source>
        <dbReference type="SAM" id="Phobius"/>
    </source>
</evidence>
<keyword evidence="10" id="KW-1185">Reference proteome</keyword>
<feature type="transmembrane region" description="Helical" evidence="7">
    <location>
        <begin position="219"/>
        <end position="236"/>
    </location>
</feature>
<dbReference type="PANTHER" id="PTHR23511">
    <property type="entry name" value="SYNAPTIC VESICLE GLYCOPROTEIN 2"/>
    <property type="match status" value="1"/>
</dbReference>
<evidence type="ECO:0000256" key="6">
    <source>
        <dbReference type="ARBA" id="ARBA00023136"/>
    </source>
</evidence>
<dbReference type="Pfam" id="PF00083">
    <property type="entry name" value="Sugar_tr"/>
    <property type="match status" value="1"/>
</dbReference>
<feature type="transmembrane region" description="Helical" evidence="7">
    <location>
        <begin position="392"/>
        <end position="411"/>
    </location>
</feature>
<feature type="transmembrane region" description="Helical" evidence="7">
    <location>
        <begin position="458"/>
        <end position="477"/>
    </location>
</feature>
<dbReference type="RefSeq" id="WP_066654454.1">
    <property type="nucleotide sequence ID" value="NZ_CBCSCL010000022.1"/>
</dbReference>
<accession>A0A193GAZ4</accession>
<evidence type="ECO:0000256" key="3">
    <source>
        <dbReference type="ARBA" id="ARBA00022448"/>
    </source>
</evidence>
<reference evidence="9 10" key="1">
    <citation type="submission" date="2016-06" db="EMBL/GenBank/DDBJ databases">
        <title>Complete genome sequences of Bordetella bronchialis and Bordetella flabilis.</title>
        <authorList>
            <person name="LiPuma J.J."/>
            <person name="Spilker T."/>
        </authorList>
    </citation>
    <scope>NUCLEOTIDE SEQUENCE [LARGE SCALE GENOMIC DNA]</scope>
    <source>
        <strain evidence="9 10">AU10664</strain>
    </source>
</reference>
<protein>
    <submittedName>
        <fullName evidence="9">MFS transporter</fullName>
    </submittedName>
</protein>
<keyword evidence="3" id="KW-0813">Transport</keyword>
<organism evidence="9 10">
    <name type="scientific">Bordetella flabilis</name>
    <dbReference type="NCBI Taxonomy" id="463014"/>
    <lineage>
        <taxon>Bacteria</taxon>
        <taxon>Pseudomonadati</taxon>
        <taxon>Pseudomonadota</taxon>
        <taxon>Betaproteobacteria</taxon>
        <taxon>Burkholderiales</taxon>
        <taxon>Alcaligenaceae</taxon>
        <taxon>Bordetella</taxon>
    </lineage>
</organism>
<evidence type="ECO:0000313" key="10">
    <source>
        <dbReference type="Proteomes" id="UP000091926"/>
    </source>
</evidence>
<feature type="domain" description="Major facilitator superfamily (MFS) profile" evidence="8">
    <location>
        <begin position="54"/>
        <end position="481"/>
    </location>
</feature>
<dbReference type="InterPro" id="IPR020846">
    <property type="entry name" value="MFS_dom"/>
</dbReference>
<keyword evidence="6 7" id="KW-0472">Membrane</keyword>
<feature type="transmembrane region" description="Helical" evidence="7">
    <location>
        <begin position="368"/>
        <end position="386"/>
    </location>
</feature>
<dbReference type="InterPro" id="IPR005828">
    <property type="entry name" value="MFS_sugar_transport-like"/>
</dbReference>
<evidence type="ECO:0000256" key="2">
    <source>
        <dbReference type="ARBA" id="ARBA00010992"/>
    </source>
</evidence>
<proteinExistence type="inferred from homology"/>
<keyword evidence="5 7" id="KW-1133">Transmembrane helix</keyword>
<comment type="similarity">
    <text evidence="2">Belongs to the major facilitator superfamily. Sugar transporter (TC 2.A.1.1) family.</text>
</comment>
<dbReference type="SUPFAM" id="SSF103473">
    <property type="entry name" value="MFS general substrate transporter"/>
    <property type="match status" value="1"/>
</dbReference>
<comment type="subcellular location">
    <subcellularLocation>
        <location evidence="1">Membrane</location>
        <topology evidence="1">Multi-pass membrane protein</topology>
    </subcellularLocation>
</comment>
<feature type="transmembrane region" description="Helical" evidence="7">
    <location>
        <begin position="54"/>
        <end position="76"/>
    </location>
</feature>
<dbReference type="Proteomes" id="UP000091926">
    <property type="component" value="Chromosome"/>
</dbReference>
<dbReference type="PANTHER" id="PTHR23511:SF34">
    <property type="entry name" value="SYNAPTIC VESICLE GLYCOPROTEIN 2"/>
    <property type="match status" value="1"/>
</dbReference>
<dbReference type="GO" id="GO:0016020">
    <property type="term" value="C:membrane"/>
    <property type="evidence" value="ECO:0007669"/>
    <property type="project" value="UniProtKB-SubCell"/>
</dbReference>
<evidence type="ECO:0000256" key="1">
    <source>
        <dbReference type="ARBA" id="ARBA00004141"/>
    </source>
</evidence>